<proteinExistence type="predicted"/>
<comment type="caution">
    <text evidence="1">The sequence shown here is derived from an EMBL/GenBank/DDBJ whole genome shotgun (WGS) entry which is preliminary data.</text>
</comment>
<feature type="non-terminal residue" evidence="1">
    <location>
        <position position="20"/>
    </location>
</feature>
<protein>
    <submittedName>
        <fullName evidence="1">Uncharacterized protein</fullName>
    </submittedName>
</protein>
<name>A0A0F8ZN04_9ZZZZ</name>
<dbReference type="AlphaFoldDB" id="A0A0F8ZN04"/>
<gene>
    <name evidence="1" type="ORF">LCGC14_3015520</name>
</gene>
<sequence length="20" mass="2419">MKLKSIEEIDEMLEKLDKLI</sequence>
<reference evidence="1" key="1">
    <citation type="journal article" date="2015" name="Nature">
        <title>Complex archaea that bridge the gap between prokaryotes and eukaryotes.</title>
        <authorList>
            <person name="Spang A."/>
            <person name="Saw J.H."/>
            <person name="Jorgensen S.L."/>
            <person name="Zaremba-Niedzwiedzka K."/>
            <person name="Martijn J."/>
            <person name="Lind A.E."/>
            <person name="van Eijk R."/>
            <person name="Schleper C."/>
            <person name="Guy L."/>
            <person name="Ettema T.J."/>
        </authorList>
    </citation>
    <scope>NUCLEOTIDE SEQUENCE</scope>
</reference>
<accession>A0A0F8ZN04</accession>
<organism evidence="1">
    <name type="scientific">marine sediment metagenome</name>
    <dbReference type="NCBI Taxonomy" id="412755"/>
    <lineage>
        <taxon>unclassified sequences</taxon>
        <taxon>metagenomes</taxon>
        <taxon>ecological metagenomes</taxon>
    </lineage>
</organism>
<dbReference type="EMBL" id="LAZR01062538">
    <property type="protein sequence ID" value="KKK61321.1"/>
    <property type="molecule type" value="Genomic_DNA"/>
</dbReference>
<evidence type="ECO:0000313" key="1">
    <source>
        <dbReference type="EMBL" id="KKK61321.1"/>
    </source>
</evidence>